<accession>A0A2C9VU89</accession>
<dbReference type="AlphaFoldDB" id="A0A2C9VU89"/>
<organism evidence="1">
    <name type="scientific">Manihot esculenta</name>
    <name type="common">Cassava</name>
    <name type="synonym">Jatropha manihot</name>
    <dbReference type="NCBI Taxonomy" id="3983"/>
    <lineage>
        <taxon>Eukaryota</taxon>
        <taxon>Viridiplantae</taxon>
        <taxon>Streptophyta</taxon>
        <taxon>Embryophyta</taxon>
        <taxon>Tracheophyta</taxon>
        <taxon>Spermatophyta</taxon>
        <taxon>Magnoliopsida</taxon>
        <taxon>eudicotyledons</taxon>
        <taxon>Gunneridae</taxon>
        <taxon>Pentapetalae</taxon>
        <taxon>rosids</taxon>
        <taxon>fabids</taxon>
        <taxon>Malpighiales</taxon>
        <taxon>Euphorbiaceae</taxon>
        <taxon>Crotonoideae</taxon>
        <taxon>Manihoteae</taxon>
        <taxon>Manihot</taxon>
    </lineage>
</organism>
<gene>
    <name evidence="1" type="ORF">MANES_06G176200</name>
</gene>
<proteinExistence type="predicted"/>
<evidence type="ECO:0000313" key="1">
    <source>
        <dbReference type="EMBL" id="OAY48671.1"/>
    </source>
</evidence>
<name>A0A2C9VU89_MANES</name>
<sequence length="54" mass="5920">MAFICIAKFINISAIIVNNIRNYGLVSCISNLLAVLPLKVEVEIHFVPSRGDCS</sequence>
<protein>
    <submittedName>
        <fullName evidence="1">Uncharacterized protein</fullName>
    </submittedName>
</protein>
<dbReference type="EMBL" id="CM004392">
    <property type="protein sequence ID" value="OAY48671.1"/>
    <property type="molecule type" value="Genomic_DNA"/>
</dbReference>
<reference evidence="1" key="1">
    <citation type="submission" date="2016-02" db="EMBL/GenBank/DDBJ databases">
        <title>WGS assembly of Manihot esculenta.</title>
        <authorList>
            <person name="Bredeson J.V."/>
            <person name="Prochnik S.E."/>
            <person name="Lyons J.B."/>
            <person name="Schmutz J."/>
            <person name="Grimwood J."/>
            <person name="Vrebalov J."/>
            <person name="Bart R.S."/>
            <person name="Amuge T."/>
            <person name="Ferguson M.E."/>
            <person name="Green R."/>
            <person name="Putnam N."/>
            <person name="Stites J."/>
            <person name="Rounsley S."/>
            <person name="Rokhsar D.S."/>
        </authorList>
    </citation>
    <scope>NUCLEOTIDE SEQUENCE [LARGE SCALE GENOMIC DNA]</scope>
    <source>
        <tissue evidence="1">Leaf</tissue>
    </source>
</reference>